<accession>A0A7G6E2C5</accession>
<dbReference type="Pfam" id="PF13783">
    <property type="entry name" value="DUF4177"/>
    <property type="match status" value="1"/>
</dbReference>
<evidence type="ECO:0000313" key="2">
    <source>
        <dbReference type="Proteomes" id="UP000515847"/>
    </source>
</evidence>
<keyword evidence="2" id="KW-1185">Reference proteome</keyword>
<organism evidence="1 2">
    <name type="scientific">Thermanaerosceptrum fracticalcis</name>
    <dbReference type="NCBI Taxonomy" id="1712410"/>
    <lineage>
        <taxon>Bacteria</taxon>
        <taxon>Bacillati</taxon>
        <taxon>Bacillota</taxon>
        <taxon>Clostridia</taxon>
        <taxon>Eubacteriales</taxon>
        <taxon>Peptococcaceae</taxon>
        <taxon>Thermanaerosceptrum</taxon>
    </lineage>
</organism>
<name>A0A7G6E2C5_THEFR</name>
<reference evidence="1 2" key="1">
    <citation type="journal article" date="2019" name="Front. Microbiol.">
        <title>Thermoanaerosceptrum fracticalcis gen. nov. sp. nov., a Novel Fumarate-Fermenting Microorganism From a Deep Fractured Carbonate Aquifer of the US Great Basin.</title>
        <authorList>
            <person name="Hamilton-Brehm S.D."/>
            <person name="Stewart L.E."/>
            <person name="Zavarin M."/>
            <person name="Caldwell M."/>
            <person name="Lawson P.A."/>
            <person name="Onstott T.C."/>
            <person name="Grzymski J."/>
            <person name="Neveux I."/>
            <person name="Lollar B.S."/>
            <person name="Russell C.E."/>
            <person name="Moser D.P."/>
        </authorList>
    </citation>
    <scope>NUCLEOTIDE SEQUENCE [LARGE SCALE GENOMIC DNA]</scope>
    <source>
        <strain evidence="1 2">DRI-13</strain>
    </source>
</reference>
<proteinExistence type="predicted"/>
<dbReference type="InterPro" id="IPR025234">
    <property type="entry name" value="YjzH-like"/>
</dbReference>
<sequence length="73" mass="8299">MRYEYKTVQIENQNTCLSGAVLDSALNDLATEGWALVTILPHQCKKSELCLLAIFSREKKTSLFNINYPPYSD</sequence>
<dbReference type="RefSeq" id="WP_034425170.1">
    <property type="nucleotide sequence ID" value="NZ_CP045798.1"/>
</dbReference>
<dbReference type="AlphaFoldDB" id="A0A7G6E2C5"/>
<gene>
    <name evidence="1" type="ORF">BR63_07825</name>
</gene>
<dbReference type="OrthoDB" id="5432776at2"/>
<dbReference type="KEGG" id="tfr:BR63_07825"/>
<dbReference type="EMBL" id="CP045798">
    <property type="protein sequence ID" value="QNB46229.1"/>
    <property type="molecule type" value="Genomic_DNA"/>
</dbReference>
<protein>
    <submittedName>
        <fullName evidence="1">DUF4177 domain-containing protein</fullName>
    </submittedName>
</protein>
<dbReference type="Proteomes" id="UP000515847">
    <property type="component" value="Chromosome"/>
</dbReference>
<evidence type="ECO:0000313" key="1">
    <source>
        <dbReference type="EMBL" id="QNB46229.1"/>
    </source>
</evidence>